<dbReference type="Proteomes" id="UP000295626">
    <property type="component" value="Unassembled WGS sequence"/>
</dbReference>
<evidence type="ECO:0000313" key="3">
    <source>
        <dbReference type="Proteomes" id="UP000295626"/>
    </source>
</evidence>
<dbReference type="Gene3D" id="3.30.470.30">
    <property type="entry name" value="DNA ligase/mRNA capping enzyme"/>
    <property type="match status" value="1"/>
</dbReference>
<dbReference type="Pfam" id="PF09414">
    <property type="entry name" value="RNA_ligase"/>
    <property type="match status" value="1"/>
</dbReference>
<protein>
    <recommendedName>
        <fullName evidence="1">RNA ligase domain-containing protein</fullName>
    </recommendedName>
</protein>
<gene>
    <name evidence="2" type="ORF">E1091_05765</name>
</gene>
<accession>A0ABY2DP30</accession>
<feature type="domain" description="RNA ligase" evidence="1">
    <location>
        <begin position="49"/>
        <end position="253"/>
    </location>
</feature>
<keyword evidence="3" id="KW-1185">Reference proteome</keyword>
<organism evidence="2 3">
    <name type="scientific">Micromonospora fluostatini</name>
    <dbReference type="NCBI Taxonomy" id="1629071"/>
    <lineage>
        <taxon>Bacteria</taxon>
        <taxon>Bacillati</taxon>
        <taxon>Actinomycetota</taxon>
        <taxon>Actinomycetes</taxon>
        <taxon>Micromonosporales</taxon>
        <taxon>Micromonosporaceae</taxon>
        <taxon>Micromonospora</taxon>
    </lineage>
</organism>
<dbReference type="SUPFAM" id="SSF56091">
    <property type="entry name" value="DNA ligase/mRNA capping enzyme, catalytic domain"/>
    <property type="match status" value="1"/>
</dbReference>
<evidence type="ECO:0000259" key="1">
    <source>
        <dbReference type="Pfam" id="PF09414"/>
    </source>
</evidence>
<sequence length="269" mass="30074">MFDIRTIDLRALNSMTGYPSIPTYHDLDPANGALKETGLRDRFVELDATVCASEKVNGANGRIIYLPDGSYIIGSRDELLYRRGDIVANPKLGIVEALRPIAEQADRDLWNDENIVVCYLEVYGGKKITPASRNYTSGQQLGARLFDVVEVHADEHAELLTQPVERIASWRQHGGQQFWGERQLYLMADELSVPPTPRLGRLSPTELPTTVEETHEWLERIVPHTLASLEDGLLGPAEGVVLRTDGRGLIAKVRFENYRRTAQVRGGAR</sequence>
<proteinExistence type="predicted"/>
<evidence type="ECO:0000313" key="2">
    <source>
        <dbReference type="EMBL" id="TDC00023.1"/>
    </source>
</evidence>
<name>A0ABY2DP30_9ACTN</name>
<reference evidence="2 3" key="1">
    <citation type="submission" date="2019-02" db="EMBL/GenBank/DDBJ databases">
        <title>Draft genome sequences of novel Actinobacteria.</title>
        <authorList>
            <person name="Sahin N."/>
            <person name="Ay H."/>
            <person name="Saygin H."/>
        </authorList>
    </citation>
    <scope>NUCLEOTIDE SEQUENCE [LARGE SCALE GENOMIC DNA]</scope>
    <source>
        <strain evidence="2 3">JCM 30529</strain>
    </source>
</reference>
<comment type="caution">
    <text evidence="2">The sequence shown here is derived from an EMBL/GenBank/DDBJ whole genome shotgun (WGS) entry which is preliminary data.</text>
</comment>
<dbReference type="EMBL" id="SMKE01000130">
    <property type="protein sequence ID" value="TDC00023.1"/>
    <property type="molecule type" value="Genomic_DNA"/>
</dbReference>
<dbReference type="InterPro" id="IPR021122">
    <property type="entry name" value="RNA_ligase_dom_REL/Rnl2"/>
</dbReference>